<evidence type="ECO:0000256" key="9">
    <source>
        <dbReference type="SAM" id="Phobius"/>
    </source>
</evidence>
<dbReference type="GO" id="GO:0005886">
    <property type="term" value="C:plasma membrane"/>
    <property type="evidence" value="ECO:0007669"/>
    <property type="project" value="UniProtKB-SubCell"/>
</dbReference>
<evidence type="ECO:0000256" key="6">
    <source>
        <dbReference type="ARBA" id="ARBA00023136"/>
    </source>
</evidence>
<evidence type="ECO:0008006" key="12">
    <source>
        <dbReference type="Google" id="ProtNLM"/>
    </source>
</evidence>
<dbReference type="OrthoDB" id="18585at2759"/>
<evidence type="ECO:0000256" key="3">
    <source>
        <dbReference type="ARBA" id="ARBA00022475"/>
    </source>
</evidence>
<keyword evidence="4 9" id="KW-0812">Transmembrane</keyword>
<reference evidence="10" key="2">
    <citation type="submission" date="2017-10" db="EMBL/GenBank/DDBJ databases">
        <title>Ladona fulva Genome sequencing and assembly.</title>
        <authorList>
            <person name="Murali S."/>
            <person name="Richards S."/>
            <person name="Bandaranaike D."/>
            <person name="Bellair M."/>
            <person name="Blankenburg K."/>
            <person name="Chao H."/>
            <person name="Dinh H."/>
            <person name="Doddapaneni H."/>
            <person name="Dugan-Rocha S."/>
            <person name="Elkadiri S."/>
            <person name="Gnanaolivu R."/>
            <person name="Hernandez B."/>
            <person name="Skinner E."/>
            <person name="Javaid M."/>
            <person name="Lee S."/>
            <person name="Li M."/>
            <person name="Ming W."/>
            <person name="Munidasa M."/>
            <person name="Muniz J."/>
            <person name="Nguyen L."/>
            <person name="Hughes D."/>
            <person name="Osuji N."/>
            <person name="Pu L.-L."/>
            <person name="Puazo M."/>
            <person name="Qu C."/>
            <person name="Quiroz J."/>
            <person name="Raj R."/>
            <person name="Weissenberger G."/>
            <person name="Xin Y."/>
            <person name="Zou X."/>
            <person name="Han Y."/>
            <person name="Worley K."/>
            <person name="Muzny D."/>
            <person name="Gibbs R."/>
        </authorList>
    </citation>
    <scope>NUCLEOTIDE SEQUENCE</scope>
    <source>
        <strain evidence="10">Sampled in the wild</strain>
    </source>
</reference>
<keyword evidence="11" id="KW-1185">Reference proteome</keyword>
<keyword evidence="7" id="KW-0325">Glycoprotein</keyword>
<keyword evidence="5 9" id="KW-1133">Transmembrane helix</keyword>
<evidence type="ECO:0000313" key="10">
    <source>
        <dbReference type="EMBL" id="KAG8230739.1"/>
    </source>
</evidence>
<keyword evidence="6 9" id="KW-0472">Membrane</keyword>
<evidence type="ECO:0000256" key="7">
    <source>
        <dbReference type="ARBA" id="ARBA00023180"/>
    </source>
</evidence>
<organism evidence="10 11">
    <name type="scientific">Ladona fulva</name>
    <name type="common">Scarce chaser dragonfly</name>
    <name type="synonym">Libellula fulva</name>
    <dbReference type="NCBI Taxonomy" id="123851"/>
    <lineage>
        <taxon>Eukaryota</taxon>
        <taxon>Metazoa</taxon>
        <taxon>Ecdysozoa</taxon>
        <taxon>Arthropoda</taxon>
        <taxon>Hexapoda</taxon>
        <taxon>Insecta</taxon>
        <taxon>Pterygota</taxon>
        <taxon>Palaeoptera</taxon>
        <taxon>Odonata</taxon>
        <taxon>Epiprocta</taxon>
        <taxon>Anisoptera</taxon>
        <taxon>Libelluloidea</taxon>
        <taxon>Libellulidae</taxon>
        <taxon>Ladona</taxon>
    </lineage>
</organism>
<dbReference type="PANTHER" id="PTHR11923:SF67">
    <property type="entry name" value="RE68569P"/>
    <property type="match status" value="1"/>
</dbReference>
<dbReference type="Proteomes" id="UP000792457">
    <property type="component" value="Unassembled WGS sequence"/>
</dbReference>
<dbReference type="PANTHER" id="PTHR11923">
    <property type="entry name" value="SCAVENGER RECEPTOR CLASS B TYPE-1 SR-B1"/>
    <property type="match status" value="1"/>
</dbReference>
<feature type="region of interest" description="Disordered" evidence="8">
    <location>
        <begin position="32"/>
        <end position="64"/>
    </location>
</feature>
<evidence type="ECO:0000256" key="4">
    <source>
        <dbReference type="ARBA" id="ARBA00022692"/>
    </source>
</evidence>
<keyword evidence="3" id="KW-1003">Cell membrane</keyword>
<comment type="caution">
    <text evidence="10">The sequence shown here is derived from an EMBL/GenBank/DDBJ whole genome shotgun (WGS) entry which is preliminary data.</text>
</comment>
<dbReference type="GO" id="GO:0005737">
    <property type="term" value="C:cytoplasm"/>
    <property type="evidence" value="ECO:0007669"/>
    <property type="project" value="TreeGrafter"/>
</dbReference>
<accession>A0A8K0K909</accession>
<dbReference type="GO" id="GO:0005044">
    <property type="term" value="F:scavenger receptor activity"/>
    <property type="evidence" value="ECO:0007669"/>
    <property type="project" value="TreeGrafter"/>
</dbReference>
<feature type="compositionally biased region" description="Basic and acidic residues" evidence="8">
    <location>
        <begin position="42"/>
        <end position="61"/>
    </location>
</feature>
<comment type="subcellular location">
    <subcellularLocation>
        <location evidence="1">Cell membrane</location>
    </subcellularLocation>
</comment>
<dbReference type="EMBL" id="KZ308507">
    <property type="protein sequence ID" value="KAG8230739.1"/>
    <property type="molecule type" value="Genomic_DNA"/>
</dbReference>
<gene>
    <name evidence="10" type="ORF">J437_LFUL011074</name>
</gene>
<dbReference type="Pfam" id="PF01130">
    <property type="entry name" value="CD36"/>
    <property type="match status" value="1"/>
</dbReference>
<name>A0A8K0K909_LADFU</name>
<proteinExistence type="inferred from homology"/>
<evidence type="ECO:0000313" key="11">
    <source>
        <dbReference type="Proteomes" id="UP000792457"/>
    </source>
</evidence>
<dbReference type="PRINTS" id="PR01609">
    <property type="entry name" value="CD36FAMILY"/>
</dbReference>
<reference evidence="10" key="1">
    <citation type="submission" date="2013-04" db="EMBL/GenBank/DDBJ databases">
        <authorList>
            <person name="Qu J."/>
            <person name="Murali S.C."/>
            <person name="Bandaranaike D."/>
            <person name="Bellair M."/>
            <person name="Blankenburg K."/>
            <person name="Chao H."/>
            <person name="Dinh H."/>
            <person name="Doddapaneni H."/>
            <person name="Downs B."/>
            <person name="Dugan-Rocha S."/>
            <person name="Elkadiri S."/>
            <person name="Gnanaolivu R.D."/>
            <person name="Hernandez B."/>
            <person name="Javaid M."/>
            <person name="Jayaseelan J.C."/>
            <person name="Lee S."/>
            <person name="Li M."/>
            <person name="Ming W."/>
            <person name="Munidasa M."/>
            <person name="Muniz J."/>
            <person name="Nguyen L."/>
            <person name="Ongeri F."/>
            <person name="Osuji N."/>
            <person name="Pu L.-L."/>
            <person name="Puazo M."/>
            <person name="Qu C."/>
            <person name="Quiroz J."/>
            <person name="Raj R."/>
            <person name="Weissenberger G."/>
            <person name="Xin Y."/>
            <person name="Zou X."/>
            <person name="Han Y."/>
            <person name="Richards S."/>
            <person name="Worley K."/>
            <person name="Muzny D."/>
            <person name="Gibbs R."/>
        </authorList>
    </citation>
    <scope>NUCLEOTIDE SEQUENCE</scope>
    <source>
        <strain evidence="10">Sampled in the wild</strain>
    </source>
</reference>
<comment type="similarity">
    <text evidence="2">Belongs to the CD36 family.</text>
</comment>
<feature type="transmembrane region" description="Helical" evidence="9">
    <location>
        <begin position="84"/>
        <end position="103"/>
    </location>
</feature>
<evidence type="ECO:0000256" key="5">
    <source>
        <dbReference type="ARBA" id="ARBA00022989"/>
    </source>
</evidence>
<dbReference type="AlphaFoldDB" id="A0A8K0K909"/>
<evidence type="ECO:0000256" key="2">
    <source>
        <dbReference type="ARBA" id="ARBA00010532"/>
    </source>
</evidence>
<dbReference type="InterPro" id="IPR002159">
    <property type="entry name" value="CD36_fam"/>
</dbReference>
<evidence type="ECO:0000256" key="1">
    <source>
        <dbReference type="ARBA" id="ARBA00004236"/>
    </source>
</evidence>
<evidence type="ECO:0000256" key="8">
    <source>
        <dbReference type="SAM" id="MobiDB-lite"/>
    </source>
</evidence>
<sequence length="166" mass="19359">MHMKFPQWPWSTAADPLGAAWIWANLPSPRRKASLQRQSSHISEDEREQEKRREDRRRQSEQLESGEIAEAVAEILDRKRRVNVYLLVAGVISLLSSVLLWTVNPYDIIFRMKATLTENGETFGIWKKPPVDLYLKVFLFNITNKDAFLNGKEKLRVEEVGPYVYK</sequence>
<protein>
    <recommendedName>
        <fullName evidence="12">Scavenger receptor class B member 1</fullName>
    </recommendedName>
</protein>